<accession>A0AAV7IHM5</accession>
<organism evidence="3 4">
    <name type="scientific">Cotesia glomerata</name>
    <name type="common">Lepidopteran parasitic wasp</name>
    <name type="synonym">Apanteles glomeratus</name>
    <dbReference type="NCBI Taxonomy" id="32391"/>
    <lineage>
        <taxon>Eukaryota</taxon>
        <taxon>Metazoa</taxon>
        <taxon>Ecdysozoa</taxon>
        <taxon>Arthropoda</taxon>
        <taxon>Hexapoda</taxon>
        <taxon>Insecta</taxon>
        <taxon>Pterygota</taxon>
        <taxon>Neoptera</taxon>
        <taxon>Endopterygota</taxon>
        <taxon>Hymenoptera</taxon>
        <taxon>Apocrita</taxon>
        <taxon>Ichneumonoidea</taxon>
        <taxon>Braconidae</taxon>
        <taxon>Microgastrinae</taxon>
        <taxon>Cotesia</taxon>
    </lineage>
</organism>
<keyword evidence="4" id="KW-1185">Reference proteome</keyword>
<gene>
    <name evidence="3" type="ORF">KQX54_004172</name>
</gene>
<evidence type="ECO:0000313" key="3">
    <source>
        <dbReference type="EMBL" id="KAH0552017.1"/>
    </source>
</evidence>
<dbReference type="EMBL" id="JAHXZJ010001492">
    <property type="protein sequence ID" value="KAH0552017.1"/>
    <property type="molecule type" value="Genomic_DNA"/>
</dbReference>
<reference evidence="3 4" key="1">
    <citation type="journal article" date="2021" name="J. Hered.">
        <title>A chromosome-level genome assembly of the parasitoid wasp, Cotesia glomerata (Hymenoptera: Braconidae).</title>
        <authorList>
            <person name="Pinto B.J."/>
            <person name="Weis J.J."/>
            <person name="Gamble T."/>
            <person name="Ode P.J."/>
            <person name="Paul R."/>
            <person name="Zaspel J.M."/>
        </authorList>
    </citation>
    <scope>NUCLEOTIDE SEQUENCE [LARGE SCALE GENOMIC DNA]</scope>
    <source>
        <strain evidence="3">CgM1</strain>
    </source>
</reference>
<evidence type="ECO:0000313" key="4">
    <source>
        <dbReference type="Proteomes" id="UP000826195"/>
    </source>
</evidence>
<proteinExistence type="predicted"/>
<protein>
    <submittedName>
        <fullName evidence="3">Uncharacterized protein</fullName>
    </submittedName>
</protein>
<keyword evidence="1" id="KW-0472">Membrane</keyword>
<keyword evidence="1" id="KW-1133">Transmembrane helix</keyword>
<sequence length="589" mass="67997">MIVAYKLVLVGSLLVAVAPVIKSETKGLIELKNVRVGAIVNRLQRNESTIEVHGSIFKSNTTYPEIYRNFTEFIRYPPSWRSRQFDCIESIHLVSHPSVIADNKFTSNNAIDRSFLQLEENLLEREKLNIDDKFKNSNYTCVLYEICNLKEERIKKNVKVFDEDDLPVDTNTITYVSNQNAVFMVKKGIETDYVASITKGTCLAQVYAYEKDSIKEQLFSSYADKIIAFKSPLVSATNNTKLENWMEDFLNKTQSSLFNFENFSVQNQSKIFKRMESDAIRDFRLVNLPTLSDKLIKFPPTKKQLQQLKPGYTLNIRELKNDTVSVISIMNLKLHEETFSGSDKNFAMTIRTRNNDEKIKSSCPFERLAVRSSDYVNDHQDLEFFNCLVEKQLFGVSEYLKKEFKRMEVRVCRTVKKELLEEPLSIINWHKDFEDIGYNVFIDENIAIRYPKEGETHYVSAVHKGDCLYQAFVYKASDNIDTSLPLFNSELISGSGDIKFINKIRELLLNTDTPKHGLYQVIKNETLNSEVKKQFGDDYVLSVNLRPMRTARPPPQLNLIEHYFNFGNSLQASLVTILIIMIAAKLFIN</sequence>
<name>A0AAV7IHM5_COTGL</name>
<feature type="transmembrane region" description="Helical" evidence="1">
    <location>
        <begin position="570"/>
        <end position="588"/>
    </location>
</feature>
<dbReference type="Proteomes" id="UP000826195">
    <property type="component" value="Unassembled WGS sequence"/>
</dbReference>
<feature type="signal peptide" evidence="2">
    <location>
        <begin position="1"/>
        <end position="23"/>
    </location>
</feature>
<dbReference type="AlphaFoldDB" id="A0AAV7IHM5"/>
<feature type="chain" id="PRO_5043809658" evidence="2">
    <location>
        <begin position="24"/>
        <end position="589"/>
    </location>
</feature>
<keyword evidence="2" id="KW-0732">Signal</keyword>
<evidence type="ECO:0000256" key="1">
    <source>
        <dbReference type="SAM" id="Phobius"/>
    </source>
</evidence>
<evidence type="ECO:0000256" key="2">
    <source>
        <dbReference type="SAM" id="SignalP"/>
    </source>
</evidence>
<keyword evidence="1" id="KW-0812">Transmembrane</keyword>
<comment type="caution">
    <text evidence="3">The sequence shown here is derived from an EMBL/GenBank/DDBJ whole genome shotgun (WGS) entry which is preliminary data.</text>
</comment>